<dbReference type="SUPFAM" id="SSF56235">
    <property type="entry name" value="N-terminal nucleophile aminohydrolases (Ntn hydrolases)"/>
    <property type="match status" value="1"/>
</dbReference>
<reference evidence="2" key="1">
    <citation type="journal article" date="2023" name="Insect Mol. Biol.">
        <title>Genome sequencing provides insights into the evolution of gene families encoding plant cell wall-degrading enzymes in longhorned beetles.</title>
        <authorList>
            <person name="Shin N.R."/>
            <person name="Okamura Y."/>
            <person name="Kirsch R."/>
            <person name="Pauchet Y."/>
        </authorList>
    </citation>
    <scope>NUCLEOTIDE SEQUENCE</scope>
    <source>
        <strain evidence="2">MMC_N1</strain>
    </source>
</reference>
<evidence type="ECO:0000313" key="2">
    <source>
        <dbReference type="EMBL" id="KAJ8982240.1"/>
    </source>
</evidence>
<protein>
    <submittedName>
        <fullName evidence="2">Uncharacterized protein</fullName>
    </submittedName>
</protein>
<dbReference type="InterPro" id="IPR029055">
    <property type="entry name" value="Ntn_hydrolases_N"/>
</dbReference>
<gene>
    <name evidence="2" type="ORF">NQ317_013542</name>
</gene>
<comment type="caution">
    <text evidence="2">The sequence shown here is derived from an EMBL/GenBank/DDBJ whole genome shotgun (WGS) entry which is preliminary data.</text>
</comment>
<proteinExistence type="predicted"/>
<keyword evidence="3" id="KW-1185">Reference proteome</keyword>
<feature type="region of interest" description="Disordered" evidence="1">
    <location>
        <begin position="46"/>
        <end position="77"/>
    </location>
</feature>
<organism evidence="2 3">
    <name type="scientific">Molorchus minor</name>
    <dbReference type="NCBI Taxonomy" id="1323400"/>
    <lineage>
        <taxon>Eukaryota</taxon>
        <taxon>Metazoa</taxon>
        <taxon>Ecdysozoa</taxon>
        <taxon>Arthropoda</taxon>
        <taxon>Hexapoda</taxon>
        <taxon>Insecta</taxon>
        <taxon>Pterygota</taxon>
        <taxon>Neoptera</taxon>
        <taxon>Endopterygota</taxon>
        <taxon>Coleoptera</taxon>
        <taxon>Polyphaga</taxon>
        <taxon>Cucujiformia</taxon>
        <taxon>Chrysomeloidea</taxon>
        <taxon>Cerambycidae</taxon>
        <taxon>Lamiinae</taxon>
        <taxon>Monochamini</taxon>
        <taxon>Molorchus</taxon>
    </lineage>
</organism>
<evidence type="ECO:0000256" key="1">
    <source>
        <dbReference type="SAM" id="MobiDB-lite"/>
    </source>
</evidence>
<accession>A0ABQ9JV86</accession>
<dbReference type="Proteomes" id="UP001162164">
    <property type="component" value="Unassembled WGS sequence"/>
</dbReference>
<sequence length="77" mass="8461">MSILAYNGGAMVAMKGEGCVSIAADRRFGIQAQTLRRYQLRKDISDGPHVVCRPSRPSNRHPDGHGETTLQKEPVLN</sequence>
<evidence type="ECO:0000313" key="3">
    <source>
        <dbReference type="Proteomes" id="UP001162164"/>
    </source>
</evidence>
<name>A0ABQ9JV86_9CUCU</name>
<dbReference type="EMBL" id="JAPWTJ010000139">
    <property type="protein sequence ID" value="KAJ8982240.1"/>
    <property type="molecule type" value="Genomic_DNA"/>
</dbReference>